<dbReference type="Gene3D" id="2.130.10.10">
    <property type="entry name" value="YVTN repeat-like/Quinoprotein amine dehydrogenase"/>
    <property type="match status" value="1"/>
</dbReference>
<keyword evidence="7" id="KW-0472">Membrane</keyword>
<dbReference type="GO" id="GO:0000122">
    <property type="term" value="P:negative regulation of transcription by RNA polymerase II"/>
    <property type="evidence" value="ECO:0007669"/>
    <property type="project" value="TreeGrafter"/>
</dbReference>
<keyword evidence="3" id="KW-0812">Transmembrane</keyword>
<evidence type="ECO:0000259" key="13">
    <source>
        <dbReference type="PROSITE" id="PS51004"/>
    </source>
</evidence>
<keyword evidence="6" id="KW-1133">Transmembrane helix</keyword>
<dbReference type="GO" id="GO:0030215">
    <property type="term" value="F:semaphorin receptor binding"/>
    <property type="evidence" value="ECO:0007669"/>
    <property type="project" value="InterPro"/>
</dbReference>
<evidence type="ECO:0000256" key="6">
    <source>
        <dbReference type="ARBA" id="ARBA00022989"/>
    </source>
</evidence>
<dbReference type="GO" id="GO:0001755">
    <property type="term" value="P:neural crest cell migration"/>
    <property type="evidence" value="ECO:0007669"/>
    <property type="project" value="TreeGrafter"/>
</dbReference>
<dbReference type="Gene3D" id="3.30.1680.10">
    <property type="entry name" value="ligand-binding face of the semaphorins, domain 2"/>
    <property type="match status" value="1"/>
</dbReference>
<dbReference type="SMART" id="SM00423">
    <property type="entry name" value="PSI"/>
    <property type="match status" value="1"/>
</dbReference>
<comment type="subcellular location">
    <subcellularLocation>
        <location evidence="1">Membrane</location>
    </subcellularLocation>
</comment>
<feature type="region of interest" description="Disordered" evidence="12">
    <location>
        <begin position="133"/>
        <end position="193"/>
    </location>
</feature>
<comment type="caution">
    <text evidence="14">The sequence shown here is derived from an EMBL/GenBank/DDBJ whole genome shotgun (WGS) entry which is preliminary data.</text>
</comment>
<evidence type="ECO:0000256" key="1">
    <source>
        <dbReference type="ARBA" id="ARBA00004370"/>
    </source>
</evidence>
<dbReference type="AlphaFoldDB" id="A0A9D3MKF3"/>
<keyword evidence="8" id="KW-1015">Disulfide bond</keyword>
<evidence type="ECO:0000256" key="3">
    <source>
        <dbReference type="ARBA" id="ARBA00022692"/>
    </source>
</evidence>
<comment type="caution">
    <text evidence="11">Lacks conserved residue(s) required for the propagation of feature annotation.</text>
</comment>
<proteinExistence type="predicted"/>
<name>A0A9D3MKF3_ANGAN</name>
<keyword evidence="5" id="KW-0524">Neurogenesis</keyword>
<evidence type="ECO:0000256" key="11">
    <source>
        <dbReference type="PROSITE-ProRule" id="PRU00352"/>
    </source>
</evidence>
<evidence type="ECO:0000256" key="12">
    <source>
        <dbReference type="SAM" id="MobiDB-lite"/>
    </source>
</evidence>
<dbReference type="InterPro" id="IPR016201">
    <property type="entry name" value="PSI"/>
</dbReference>
<feature type="domain" description="Sema" evidence="13">
    <location>
        <begin position="1"/>
        <end position="41"/>
    </location>
</feature>
<dbReference type="Proteomes" id="UP001044222">
    <property type="component" value="Chromosome 6"/>
</dbReference>
<reference evidence="14" key="1">
    <citation type="submission" date="2021-01" db="EMBL/GenBank/DDBJ databases">
        <title>A chromosome-scale assembly of European eel, Anguilla anguilla.</title>
        <authorList>
            <person name="Henkel C."/>
            <person name="Jong-Raadsen S.A."/>
            <person name="Dufour S."/>
            <person name="Weltzien F.-A."/>
            <person name="Palstra A.P."/>
            <person name="Pelster B."/>
            <person name="Spaink H.P."/>
            <person name="Van Den Thillart G.E."/>
            <person name="Jansen H."/>
            <person name="Zahm M."/>
            <person name="Klopp C."/>
            <person name="Cedric C."/>
            <person name="Louis A."/>
            <person name="Berthelot C."/>
            <person name="Parey E."/>
            <person name="Roest Crollius H."/>
            <person name="Montfort J."/>
            <person name="Robinson-Rechavi M."/>
            <person name="Bucao C."/>
            <person name="Bouchez O."/>
            <person name="Gislard M."/>
            <person name="Lluch J."/>
            <person name="Milhes M."/>
            <person name="Lampietro C."/>
            <person name="Lopez Roques C."/>
            <person name="Donnadieu C."/>
            <person name="Braasch I."/>
            <person name="Desvignes T."/>
            <person name="Postlethwait J."/>
            <person name="Bobe J."/>
            <person name="Guiguen Y."/>
            <person name="Dirks R."/>
        </authorList>
    </citation>
    <scope>NUCLEOTIDE SEQUENCE</scope>
    <source>
        <strain evidence="14">Tag_6206</strain>
        <tissue evidence="14">Liver</tissue>
    </source>
</reference>
<feature type="compositionally biased region" description="Basic residues" evidence="12">
    <location>
        <begin position="156"/>
        <end position="165"/>
    </location>
</feature>
<dbReference type="GO" id="GO:0005615">
    <property type="term" value="C:extracellular space"/>
    <property type="evidence" value="ECO:0007669"/>
    <property type="project" value="TreeGrafter"/>
</dbReference>
<dbReference type="InterPro" id="IPR036352">
    <property type="entry name" value="Semap_dom_sf"/>
</dbReference>
<dbReference type="EMBL" id="JAFIRN010000006">
    <property type="protein sequence ID" value="KAG5847808.1"/>
    <property type="molecule type" value="Genomic_DNA"/>
</dbReference>
<feature type="compositionally biased region" description="Gly residues" evidence="12">
    <location>
        <begin position="179"/>
        <end position="191"/>
    </location>
</feature>
<dbReference type="SUPFAM" id="SSF101912">
    <property type="entry name" value="Sema domain"/>
    <property type="match status" value="1"/>
</dbReference>
<keyword evidence="9" id="KW-0325">Glycoprotein</keyword>
<evidence type="ECO:0000313" key="15">
    <source>
        <dbReference type="Proteomes" id="UP001044222"/>
    </source>
</evidence>
<dbReference type="Pfam" id="PF01437">
    <property type="entry name" value="PSI"/>
    <property type="match status" value="1"/>
</dbReference>
<evidence type="ECO:0000256" key="5">
    <source>
        <dbReference type="ARBA" id="ARBA00022902"/>
    </source>
</evidence>
<dbReference type="GO" id="GO:0007411">
    <property type="term" value="P:axon guidance"/>
    <property type="evidence" value="ECO:0007669"/>
    <property type="project" value="UniProtKB-ARBA"/>
</dbReference>
<dbReference type="PANTHER" id="PTHR11036:SF135">
    <property type="entry name" value="SEMAPHORIN 4D ISOFORM X1-RELATED"/>
    <property type="match status" value="1"/>
</dbReference>
<dbReference type="PROSITE" id="PS51004">
    <property type="entry name" value="SEMA"/>
    <property type="match status" value="1"/>
</dbReference>
<dbReference type="SUPFAM" id="SSF103575">
    <property type="entry name" value="Plexin repeat"/>
    <property type="match status" value="1"/>
</dbReference>
<dbReference type="InterPro" id="IPR027231">
    <property type="entry name" value="Semaphorin"/>
</dbReference>
<evidence type="ECO:0000256" key="9">
    <source>
        <dbReference type="ARBA" id="ARBA00023180"/>
    </source>
</evidence>
<accession>A0A9D3MKF3</accession>
<evidence type="ECO:0000256" key="7">
    <source>
        <dbReference type="ARBA" id="ARBA00023136"/>
    </source>
</evidence>
<dbReference type="GO" id="GO:0005886">
    <property type="term" value="C:plasma membrane"/>
    <property type="evidence" value="ECO:0007669"/>
    <property type="project" value="TreeGrafter"/>
</dbReference>
<dbReference type="InterPro" id="IPR015943">
    <property type="entry name" value="WD40/YVTN_repeat-like_dom_sf"/>
</dbReference>
<organism evidence="14 15">
    <name type="scientific">Anguilla anguilla</name>
    <name type="common">European freshwater eel</name>
    <name type="synonym">Muraena anguilla</name>
    <dbReference type="NCBI Taxonomy" id="7936"/>
    <lineage>
        <taxon>Eukaryota</taxon>
        <taxon>Metazoa</taxon>
        <taxon>Chordata</taxon>
        <taxon>Craniata</taxon>
        <taxon>Vertebrata</taxon>
        <taxon>Euteleostomi</taxon>
        <taxon>Actinopterygii</taxon>
        <taxon>Neopterygii</taxon>
        <taxon>Teleostei</taxon>
        <taxon>Anguilliformes</taxon>
        <taxon>Anguillidae</taxon>
        <taxon>Anguilla</taxon>
    </lineage>
</organism>
<dbReference type="GO" id="GO:0071526">
    <property type="term" value="P:semaphorin-plexin signaling pathway"/>
    <property type="evidence" value="ECO:0007669"/>
    <property type="project" value="TreeGrafter"/>
</dbReference>
<keyword evidence="2" id="KW-0217">Developmental protein</keyword>
<gene>
    <name evidence="14" type="ORF">ANANG_G00130130</name>
</gene>
<dbReference type="GO" id="GO:0045499">
    <property type="term" value="F:chemorepellent activity"/>
    <property type="evidence" value="ECO:0007669"/>
    <property type="project" value="TreeGrafter"/>
</dbReference>
<protein>
    <recommendedName>
        <fullName evidence="10">Semaphorin-1A</fullName>
    </recommendedName>
</protein>
<evidence type="ECO:0000256" key="8">
    <source>
        <dbReference type="ARBA" id="ARBA00023157"/>
    </source>
</evidence>
<sequence>MVVIEEVQLFQAPEPIKILRLSSGKGLLYAGADSGVVQMPLSECGRHASCLDCVLSRDPYCAWDPPSSRCVALSGLGSPRSGDLIQNVADGDASLCPNSAPDPVRANVSLVPGSNINLPCRPRSNRARVRWHLSGRPLPPPQVLRPRGGADGPGGHARRRRHLHLPVRGEGQRSAVQQDGGGVPAGPGAGGDHARVEARVQGARWYPCRFRSPCSPSSWRASRNCVEEKPLMSVTNYNAHNNRLTLAASNGEGTPSPKVAVDTFQYIDDESEI</sequence>
<evidence type="ECO:0000256" key="4">
    <source>
        <dbReference type="ARBA" id="ARBA00022782"/>
    </source>
</evidence>
<dbReference type="PANTHER" id="PTHR11036">
    <property type="entry name" value="SEMAPHORIN"/>
    <property type="match status" value="1"/>
</dbReference>
<evidence type="ECO:0000313" key="14">
    <source>
        <dbReference type="EMBL" id="KAG5847808.1"/>
    </source>
</evidence>
<dbReference type="InterPro" id="IPR001627">
    <property type="entry name" value="Semap_dom"/>
</dbReference>
<evidence type="ECO:0000256" key="10">
    <source>
        <dbReference type="ARBA" id="ARBA00074143"/>
    </source>
</evidence>
<dbReference type="GO" id="GO:0043931">
    <property type="term" value="P:ossification involved in bone maturation"/>
    <property type="evidence" value="ECO:0007669"/>
    <property type="project" value="TreeGrafter"/>
</dbReference>
<keyword evidence="4" id="KW-0221">Differentiation</keyword>
<evidence type="ECO:0000256" key="2">
    <source>
        <dbReference type="ARBA" id="ARBA00022473"/>
    </source>
</evidence>
<dbReference type="InterPro" id="IPR002165">
    <property type="entry name" value="Plexin_repeat"/>
</dbReference>
<dbReference type="GO" id="GO:0030335">
    <property type="term" value="P:positive regulation of cell migration"/>
    <property type="evidence" value="ECO:0007669"/>
    <property type="project" value="TreeGrafter"/>
</dbReference>
<dbReference type="FunFam" id="3.30.1680.10:FF:000016">
    <property type="entry name" value="Putative Semaphorin-6B"/>
    <property type="match status" value="1"/>
</dbReference>
<keyword evidence="15" id="KW-1185">Reference proteome</keyword>